<evidence type="ECO:0000313" key="2">
    <source>
        <dbReference type="Proteomes" id="UP001432062"/>
    </source>
</evidence>
<dbReference type="Proteomes" id="UP001432062">
    <property type="component" value="Chromosome"/>
</dbReference>
<accession>A0ABZ1YQE5</accession>
<dbReference type="EMBL" id="CP109441">
    <property type="protein sequence ID" value="WUV45226.1"/>
    <property type="molecule type" value="Genomic_DNA"/>
</dbReference>
<evidence type="ECO:0008006" key="3">
    <source>
        <dbReference type="Google" id="ProtNLM"/>
    </source>
</evidence>
<name>A0ABZ1YQE5_9NOCA</name>
<evidence type="ECO:0000313" key="1">
    <source>
        <dbReference type="EMBL" id="WUV45226.1"/>
    </source>
</evidence>
<organism evidence="1 2">
    <name type="scientific">Nocardia vinacea</name>
    <dbReference type="NCBI Taxonomy" id="96468"/>
    <lineage>
        <taxon>Bacteria</taxon>
        <taxon>Bacillati</taxon>
        <taxon>Actinomycetota</taxon>
        <taxon>Actinomycetes</taxon>
        <taxon>Mycobacteriales</taxon>
        <taxon>Nocardiaceae</taxon>
        <taxon>Nocardia</taxon>
    </lineage>
</organism>
<sequence>MWAIVGRWVADQDGGFGVVTTESCEEFVVRDAVIESDSPLHTGDRVWLEFVDGGDSGEVMKLVKAR</sequence>
<gene>
    <name evidence="1" type="ORF">OG563_39905</name>
</gene>
<reference evidence="1" key="1">
    <citation type="submission" date="2022-10" db="EMBL/GenBank/DDBJ databases">
        <title>The complete genomes of actinobacterial strains from the NBC collection.</title>
        <authorList>
            <person name="Joergensen T.S."/>
            <person name="Alvarez Arevalo M."/>
            <person name="Sterndorff E.B."/>
            <person name="Faurdal D."/>
            <person name="Vuksanovic O."/>
            <person name="Mourched A.-S."/>
            <person name="Charusanti P."/>
            <person name="Shaw S."/>
            <person name="Blin K."/>
            <person name="Weber T."/>
        </authorList>
    </citation>
    <scope>NUCLEOTIDE SEQUENCE</scope>
    <source>
        <strain evidence="1">NBC_01482</strain>
    </source>
</reference>
<protein>
    <recommendedName>
        <fullName evidence="3">Cold-shock protein</fullName>
    </recommendedName>
</protein>
<dbReference type="RefSeq" id="WP_040691731.1">
    <property type="nucleotide sequence ID" value="NZ_CP109149.1"/>
</dbReference>
<keyword evidence="2" id="KW-1185">Reference proteome</keyword>
<proteinExistence type="predicted"/>